<dbReference type="Proteomes" id="UP000706926">
    <property type="component" value="Unassembled WGS sequence"/>
</dbReference>
<reference evidence="1 2" key="1">
    <citation type="submission" date="2021-03" db="EMBL/GenBank/DDBJ databases">
        <title>Genomic Encyclopedia of Type Strains, Phase IV (KMG-IV): sequencing the most valuable type-strain genomes for metagenomic binning, comparative biology and taxonomic classification.</title>
        <authorList>
            <person name="Goeker M."/>
        </authorList>
    </citation>
    <scope>NUCLEOTIDE SEQUENCE [LARGE SCALE GENOMIC DNA]</scope>
    <source>
        <strain evidence="1 2">DSM 15596</strain>
    </source>
</reference>
<protein>
    <submittedName>
        <fullName evidence="1">Uncharacterized protein</fullName>
    </submittedName>
</protein>
<dbReference type="EMBL" id="JAGGKI010000005">
    <property type="protein sequence ID" value="MBP1893202.1"/>
    <property type="molecule type" value="Genomic_DNA"/>
</dbReference>
<name>A0ABS4FAC4_9BACL</name>
<evidence type="ECO:0000313" key="1">
    <source>
        <dbReference type="EMBL" id="MBP1893202.1"/>
    </source>
</evidence>
<gene>
    <name evidence="1" type="ORF">J2Z18_002304</name>
</gene>
<sequence>MFILKGVFRRDLTKTMKISGRTDPQLLFFMAGKWYDLDSPICLGYDSIRLKGERHCAGTVKSAEGAKAVDWFHFAKYFISFRPIGCSSEAQENR</sequence>
<dbReference type="RefSeq" id="WP_186375702.1">
    <property type="nucleotide sequence ID" value="NZ_BOSA01000005.1"/>
</dbReference>
<comment type="caution">
    <text evidence="1">The sequence shown here is derived from an EMBL/GenBank/DDBJ whole genome shotgun (WGS) entry which is preliminary data.</text>
</comment>
<keyword evidence="2" id="KW-1185">Reference proteome</keyword>
<evidence type="ECO:0000313" key="2">
    <source>
        <dbReference type="Proteomes" id="UP000706926"/>
    </source>
</evidence>
<dbReference type="GeneID" id="95404306"/>
<organism evidence="1 2">
    <name type="scientific">Paenibacillus lactis</name>
    <dbReference type="NCBI Taxonomy" id="228574"/>
    <lineage>
        <taxon>Bacteria</taxon>
        <taxon>Bacillati</taxon>
        <taxon>Bacillota</taxon>
        <taxon>Bacilli</taxon>
        <taxon>Bacillales</taxon>
        <taxon>Paenibacillaceae</taxon>
        <taxon>Paenibacillus</taxon>
    </lineage>
</organism>
<proteinExistence type="predicted"/>
<accession>A0ABS4FAC4</accession>